<feature type="region of interest" description="Disordered" evidence="3">
    <location>
        <begin position="483"/>
        <end position="503"/>
    </location>
</feature>
<dbReference type="EMBL" id="JAIWYP010000013">
    <property type="protein sequence ID" value="KAH3721931.1"/>
    <property type="molecule type" value="Genomic_DNA"/>
</dbReference>
<keyword evidence="6" id="KW-1185">Reference proteome</keyword>
<dbReference type="GO" id="GO:0005524">
    <property type="term" value="F:ATP binding"/>
    <property type="evidence" value="ECO:0007669"/>
    <property type="project" value="UniProtKB-KW"/>
</dbReference>
<dbReference type="InterPro" id="IPR011009">
    <property type="entry name" value="Kinase-like_dom_sf"/>
</dbReference>
<reference evidence="5" key="2">
    <citation type="submission" date="2020-11" db="EMBL/GenBank/DDBJ databases">
        <authorList>
            <person name="McCartney M.A."/>
            <person name="Auch B."/>
            <person name="Kono T."/>
            <person name="Mallez S."/>
            <person name="Becker A."/>
            <person name="Gohl D.M."/>
            <person name="Silverstein K.A.T."/>
            <person name="Koren S."/>
            <person name="Bechman K.B."/>
            <person name="Herman A."/>
            <person name="Abrahante J.E."/>
            <person name="Garbe J."/>
        </authorList>
    </citation>
    <scope>NUCLEOTIDE SEQUENCE</scope>
    <source>
        <strain evidence="5">Duluth1</strain>
        <tissue evidence="5">Whole animal</tissue>
    </source>
</reference>
<feature type="compositionally biased region" description="Polar residues" evidence="3">
    <location>
        <begin position="685"/>
        <end position="703"/>
    </location>
</feature>
<dbReference type="Gene3D" id="1.10.510.10">
    <property type="entry name" value="Transferase(Phosphotransferase) domain 1"/>
    <property type="match status" value="1"/>
</dbReference>
<accession>A0A9D4CD16</accession>
<evidence type="ECO:0000256" key="1">
    <source>
        <dbReference type="ARBA" id="ARBA00022741"/>
    </source>
</evidence>
<dbReference type="GO" id="GO:0005886">
    <property type="term" value="C:plasma membrane"/>
    <property type="evidence" value="ECO:0007669"/>
    <property type="project" value="TreeGrafter"/>
</dbReference>
<organism evidence="5 6">
    <name type="scientific">Dreissena polymorpha</name>
    <name type="common">Zebra mussel</name>
    <name type="synonym">Mytilus polymorpha</name>
    <dbReference type="NCBI Taxonomy" id="45954"/>
    <lineage>
        <taxon>Eukaryota</taxon>
        <taxon>Metazoa</taxon>
        <taxon>Spiralia</taxon>
        <taxon>Lophotrochozoa</taxon>
        <taxon>Mollusca</taxon>
        <taxon>Bivalvia</taxon>
        <taxon>Autobranchia</taxon>
        <taxon>Heteroconchia</taxon>
        <taxon>Euheterodonta</taxon>
        <taxon>Imparidentia</taxon>
        <taxon>Neoheterodontei</taxon>
        <taxon>Myida</taxon>
        <taxon>Dreissenoidea</taxon>
        <taxon>Dreissenidae</taxon>
        <taxon>Dreissena</taxon>
    </lineage>
</organism>
<dbReference type="GO" id="GO:0004672">
    <property type="term" value="F:protein kinase activity"/>
    <property type="evidence" value="ECO:0007669"/>
    <property type="project" value="InterPro"/>
</dbReference>
<feature type="compositionally biased region" description="Low complexity" evidence="3">
    <location>
        <begin position="486"/>
        <end position="496"/>
    </location>
</feature>
<evidence type="ECO:0000256" key="3">
    <source>
        <dbReference type="SAM" id="MobiDB-lite"/>
    </source>
</evidence>
<proteinExistence type="predicted"/>
<feature type="region of interest" description="Disordered" evidence="3">
    <location>
        <begin position="685"/>
        <end position="713"/>
    </location>
</feature>
<keyword evidence="2" id="KW-0067">ATP-binding</keyword>
<evidence type="ECO:0000256" key="2">
    <source>
        <dbReference type="ARBA" id="ARBA00022840"/>
    </source>
</evidence>
<dbReference type="AlphaFoldDB" id="A0A9D4CD16"/>
<dbReference type="SUPFAM" id="SSF56112">
    <property type="entry name" value="Protein kinase-like (PK-like)"/>
    <property type="match status" value="1"/>
</dbReference>
<comment type="caution">
    <text evidence="5">The sequence shown here is derived from an EMBL/GenBank/DDBJ whole genome shotgun (WGS) entry which is preliminary data.</text>
</comment>
<dbReference type="InterPro" id="IPR000719">
    <property type="entry name" value="Prot_kinase_dom"/>
</dbReference>
<evidence type="ECO:0000313" key="6">
    <source>
        <dbReference type="Proteomes" id="UP000828390"/>
    </source>
</evidence>
<dbReference type="InterPro" id="IPR008271">
    <property type="entry name" value="Ser/Thr_kinase_AS"/>
</dbReference>
<dbReference type="Pfam" id="PF00069">
    <property type="entry name" value="Pkinase"/>
    <property type="match status" value="1"/>
</dbReference>
<reference evidence="5" key="1">
    <citation type="journal article" date="2019" name="bioRxiv">
        <title>The Genome of the Zebra Mussel, Dreissena polymorpha: A Resource for Invasive Species Research.</title>
        <authorList>
            <person name="McCartney M.A."/>
            <person name="Auch B."/>
            <person name="Kono T."/>
            <person name="Mallez S."/>
            <person name="Zhang Y."/>
            <person name="Obille A."/>
            <person name="Becker A."/>
            <person name="Abrahante J.E."/>
            <person name="Garbe J."/>
            <person name="Badalamenti J.P."/>
            <person name="Herman A."/>
            <person name="Mangelson H."/>
            <person name="Liachko I."/>
            <person name="Sullivan S."/>
            <person name="Sone E.D."/>
            <person name="Koren S."/>
            <person name="Silverstein K.A.T."/>
            <person name="Beckman K.B."/>
            <person name="Gohl D.M."/>
        </authorList>
    </citation>
    <scope>NUCLEOTIDE SEQUENCE</scope>
    <source>
        <strain evidence="5">Duluth1</strain>
        <tissue evidence="5">Whole animal</tissue>
    </source>
</reference>
<name>A0A9D4CD16_DREPO</name>
<dbReference type="PROSITE" id="PS00108">
    <property type="entry name" value="PROTEIN_KINASE_ST"/>
    <property type="match status" value="1"/>
</dbReference>
<evidence type="ECO:0000259" key="4">
    <source>
        <dbReference type="PROSITE" id="PS50011"/>
    </source>
</evidence>
<evidence type="ECO:0000313" key="5">
    <source>
        <dbReference type="EMBL" id="KAH3721931.1"/>
    </source>
</evidence>
<sequence length="713" mass="79235">MYQIACGIDFMHTGNKFRGTILHMDIKSKNVVLDAKFNARLIDFGLARELKEGDEKLLLTALPVGTPGYFPTVRHNLLTKQHDFHNFGVVLRELLTERKKQESVWNNIDIDEAVDEIAEISVLCTKSVNEDLETIDLKSITSKFKAMLRNKSLWDATDGDRCEICLVNKHLKVSFDGHDLTRESQASCARKIRTCCSCMRNSYINPVKCHTCGQTIEPVINAKWGALLLAGFDTRNGRLFIEDINRFKEVITSTVLPAMSISSNWPYNIITVVPDTENGTCATGQIDIAFEKLRAMDITTLLFVYSGHKGPHDDLGQEDDNSLHIGPNEYFPLARELNELKLILADEVMRHVLGIDQSSQYLKSKFADIISIEIYTEPRTKHIQEIETLPDGQTFDEVRSRNPVSRQPSELYRLPPVSVLCGRGPGLLPVKFHTLMCCLLSRLGGADGKACCTRCCVSCVDCAPVVCCCLEIRLVSKYSTDKSRSVSESSVNQSREMQSMDSKDMVKATSLSFGAKGAKSKKEASKHVLSTVAVVTHTGCKPTPKKVQKTIKPNGDVIETNNTKLKETTLELTRKLPPPPLHVKVSLPSQQTSAKVTHKRKQSVSSELREVPVIQNSIPLHFLGRGHNDPDLLLGLPQHDDLISLSVNSNASMSNIRVHMYDQLEPGTILDGSGTHRSSVMDSVYSNVPRTPRSQGQSLTLTSPRPLPVPHGR</sequence>
<dbReference type="PANTHER" id="PTHR27001">
    <property type="entry name" value="OS01G0253100 PROTEIN"/>
    <property type="match status" value="1"/>
</dbReference>
<protein>
    <recommendedName>
        <fullName evidence="4">Protein kinase domain-containing protein</fullName>
    </recommendedName>
</protein>
<gene>
    <name evidence="5" type="ORF">DPMN_064880</name>
</gene>
<dbReference type="PROSITE" id="PS50011">
    <property type="entry name" value="PROTEIN_KINASE_DOM"/>
    <property type="match status" value="1"/>
</dbReference>
<dbReference type="Proteomes" id="UP000828390">
    <property type="component" value="Unassembled WGS sequence"/>
</dbReference>
<keyword evidence="1" id="KW-0547">Nucleotide-binding</keyword>
<feature type="domain" description="Protein kinase" evidence="4">
    <location>
        <begin position="1"/>
        <end position="173"/>
    </location>
</feature>
<dbReference type="PANTHER" id="PTHR27001:SF931">
    <property type="entry name" value="OS11G0664100 PROTEIN"/>
    <property type="match status" value="1"/>
</dbReference>